<dbReference type="CDD" id="cd00077">
    <property type="entry name" value="HDc"/>
    <property type="match status" value="1"/>
</dbReference>
<name>A0A1T4JRK0_9FUSO</name>
<keyword evidence="5" id="KW-1185">Reference proteome</keyword>
<protein>
    <submittedName>
        <fullName evidence="4">Deoxyguanosinetriphosphate triphosphohydrolase, putative</fullName>
    </submittedName>
</protein>
<reference evidence="4 5" key="1">
    <citation type="submission" date="2017-02" db="EMBL/GenBank/DDBJ databases">
        <authorList>
            <person name="Peterson S.W."/>
        </authorList>
    </citation>
    <scope>NUCLEOTIDE SEQUENCE [LARGE SCALE GENOMIC DNA]</scope>
    <source>
        <strain evidence="4 5">ATCC 700028</strain>
    </source>
</reference>
<organism evidence="4 5">
    <name type="scientific">Cetobacterium ceti</name>
    <dbReference type="NCBI Taxonomy" id="180163"/>
    <lineage>
        <taxon>Bacteria</taxon>
        <taxon>Fusobacteriati</taxon>
        <taxon>Fusobacteriota</taxon>
        <taxon>Fusobacteriia</taxon>
        <taxon>Fusobacteriales</taxon>
        <taxon>Fusobacteriaceae</taxon>
        <taxon>Cetobacterium</taxon>
    </lineage>
</organism>
<dbReference type="SUPFAM" id="SSF109604">
    <property type="entry name" value="HD-domain/PDEase-like"/>
    <property type="match status" value="1"/>
</dbReference>
<dbReference type="Gene3D" id="1.10.3210.10">
    <property type="entry name" value="Hypothetical protein af1432"/>
    <property type="match status" value="1"/>
</dbReference>
<keyword evidence="1 4" id="KW-0378">Hydrolase</keyword>
<evidence type="ECO:0000313" key="4">
    <source>
        <dbReference type="EMBL" id="SJZ32796.1"/>
    </source>
</evidence>
<feature type="domain" description="HD" evidence="2">
    <location>
        <begin position="72"/>
        <end position="131"/>
    </location>
</feature>
<dbReference type="InterPro" id="IPR026875">
    <property type="entry name" value="PHydrolase_assoc_dom"/>
</dbReference>
<dbReference type="Proteomes" id="UP000191153">
    <property type="component" value="Unassembled WGS sequence"/>
</dbReference>
<gene>
    <name evidence="4" type="ORF">SAMN02745174_00017</name>
</gene>
<dbReference type="OrthoDB" id="9803619at2"/>
<dbReference type="InterPro" id="IPR027432">
    <property type="entry name" value="dGTP_triphosphohydrolase_C"/>
</dbReference>
<proteinExistence type="predicted"/>
<dbReference type="AlphaFoldDB" id="A0A1T4JRK0"/>
<accession>A0A1T4JRK0</accession>
<evidence type="ECO:0000313" key="5">
    <source>
        <dbReference type="Proteomes" id="UP000191153"/>
    </source>
</evidence>
<dbReference type="InterPro" id="IPR006674">
    <property type="entry name" value="HD_domain"/>
</dbReference>
<evidence type="ECO:0000256" key="1">
    <source>
        <dbReference type="ARBA" id="ARBA00022801"/>
    </source>
</evidence>
<evidence type="ECO:0000259" key="2">
    <source>
        <dbReference type="Pfam" id="PF01966"/>
    </source>
</evidence>
<dbReference type="PANTHER" id="PTHR11373">
    <property type="entry name" value="DEOXYNUCLEOSIDE TRIPHOSPHATE TRIPHOSPHOHYDROLASE"/>
    <property type="match status" value="1"/>
</dbReference>
<dbReference type="PANTHER" id="PTHR11373:SF40">
    <property type="entry name" value="DEOXYGUANOSINETRIPHOSPHATE TRIPHOSPHOHYDROLASE-LIKE PROTEIN 2"/>
    <property type="match status" value="1"/>
</dbReference>
<dbReference type="Pfam" id="PF01966">
    <property type="entry name" value="HD"/>
    <property type="match status" value="1"/>
</dbReference>
<dbReference type="GO" id="GO:0008832">
    <property type="term" value="F:dGTPase activity"/>
    <property type="evidence" value="ECO:0007669"/>
    <property type="project" value="TreeGrafter"/>
</dbReference>
<dbReference type="GO" id="GO:0006203">
    <property type="term" value="P:dGTP catabolic process"/>
    <property type="evidence" value="ECO:0007669"/>
    <property type="project" value="TreeGrafter"/>
</dbReference>
<feature type="domain" description="Phosphohydrolase-associated" evidence="3">
    <location>
        <begin position="179"/>
        <end position="259"/>
    </location>
</feature>
<dbReference type="InterPro" id="IPR003607">
    <property type="entry name" value="HD/PDEase_dom"/>
</dbReference>
<evidence type="ECO:0000259" key="3">
    <source>
        <dbReference type="Pfam" id="PF13286"/>
    </source>
</evidence>
<dbReference type="STRING" id="180163.SAMN02745174_00017"/>
<sequence length="270" mass="31599">MKLDNLQCNIIYDLYKNIKNLDITLYRDDSLSTGRSIYQRDYAQVLYSSSFRRLQGKTQFLGISSDKFFRNRLTHSLEVSQIAVGIAQKLNFHINEKIGKTLYDMEDIFVLQIASLAHNLGHSAFGHNGEKVLNNICKIVDFLIDDISLVPLTKEKRKLFGNFSQLQLGFKDYYYLALGLKEIVFKCLQRDQRVKEYRAKGDLVLEKLFYFYQSNPNLMSLEYSEEFSNLPSSMEEERNRVIIDYLSGMMDPFAFSEYEKYFGKIYLGKK</sequence>
<dbReference type="Pfam" id="PF13286">
    <property type="entry name" value="HD_assoc"/>
    <property type="match status" value="1"/>
</dbReference>
<dbReference type="InterPro" id="IPR050135">
    <property type="entry name" value="dGTPase-like"/>
</dbReference>
<dbReference type="EMBL" id="FUWX01000004">
    <property type="protein sequence ID" value="SJZ32796.1"/>
    <property type="molecule type" value="Genomic_DNA"/>
</dbReference>
<dbReference type="RefSeq" id="WP_078692579.1">
    <property type="nucleotide sequence ID" value="NZ_FUWX01000004.1"/>
</dbReference>
<dbReference type="Gene3D" id="1.10.3550.10">
    <property type="entry name" value="eoxyguanosinetriphosphate triphosphohydrolase domain-like"/>
    <property type="match status" value="1"/>
</dbReference>